<gene>
    <name evidence="1" type="ORF">PN36_24520</name>
</gene>
<sequence>MRLPKLDERGAKPLDKAWLTECELKKVLAGELPEDVICQSNLFQSEPRLGIVRDNGVTKEGLLYQAQYLRMSEYIKIGAIVSGIDFQPTTKQRTRFGGEGRLASVEVTDDHILYPPKIQSNQGQNLLLMLLTPADLGCKKESWLPSSNFKKVNRPIIDGKKSTVWEVNINGVELSIISAVLGKTVQEGGWNLRQNCPRPLKSLVPAGSVWFCQVKENLASAIEKLHGFQIGEETALGRGELFAGIWK</sequence>
<dbReference type="InterPro" id="IPR019117">
    <property type="entry name" value="CRISPR-assoc_protein_Cmr3"/>
</dbReference>
<proteinExistence type="predicted"/>
<reference evidence="1 2" key="1">
    <citation type="journal article" date="2016" name="Front. Microbiol.">
        <title>Single-Cell (Meta-)Genomics of a Dimorphic Candidatus Thiomargarita nelsonii Reveals Genomic Plasticity.</title>
        <authorList>
            <person name="Flood B.E."/>
            <person name="Fliss P."/>
            <person name="Jones D.S."/>
            <person name="Dick G.J."/>
            <person name="Jain S."/>
            <person name="Kaster A.K."/>
            <person name="Winkel M."/>
            <person name="Mussmann M."/>
            <person name="Bailey J."/>
        </authorList>
    </citation>
    <scope>NUCLEOTIDE SEQUENCE [LARGE SCALE GENOMIC DNA]</scope>
    <source>
        <strain evidence="1">Hydrate Ridge</strain>
    </source>
</reference>
<name>A0A0A6PG76_9GAMM</name>
<dbReference type="Proteomes" id="UP000030428">
    <property type="component" value="Unassembled WGS sequence"/>
</dbReference>
<accession>A0A0A6PG76</accession>
<dbReference type="AlphaFoldDB" id="A0A0A6PG76"/>
<organism evidence="1 2">
    <name type="scientific">Candidatus Thiomargarita nelsonii</name>
    <dbReference type="NCBI Taxonomy" id="1003181"/>
    <lineage>
        <taxon>Bacteria</taxon>
        <taxon>Pseudomonadati</taxon>
        <taxon>Pseudomonadota</taxon>
        <taxon>Gammaproteobacteria</taxon>
        <taxon>Thiotrichales</taxon>
        <taxon>Thiotrichaceae</taxon>
        <taxon>Thiomargarita</taxon>
    </lineage>
</organism>
<dbReference type="Pfam" id="PF09700">
    <property type="entry name" value="Cas_Cmr3"/>
    <property type="match status" value="1"/>
</dbReference>
<evidence type="ECO:0000313" key="2">
    <source>
        <dbReference type="Proteomes" id="UP000030428"/>
    </source>
</evidence>
<evidence type="ECO:0000313" key="1">
    <source>
        <dbReference type="EMBL" id="KHD05517.1"/>
    </source>
</evidence>
<protein>
    <submittedName>
        <fullName evidence="1">Uncharacterized protein</fullName>
    </submittedName>
</protein>
<keyword evidence="2" id="KW-1185">Reference proteome</keyword>
<comment type="caution">
    <text evidence="1">The sequence shown here is derived from an EMBL/GenBank/DDBJ whole genome shotgun (WGS) entry which is preliminary data.</text>
</comment>
<dbReference type="Gene3D" id="2.60.40.4350">
    <property type="match status" value="1"/>
</dbReference>
<dbReference type="EMBL" id="JSZA02000128">
    <property type="protein sequence ID" value="KHD05517.1"/>
    <property type="molecule type" value="Genomic_DNA"/>
</dbReference>